<dbReference type="EMBL" id="HG917868">
    <property type="protein sequence ID" value="CDM67349.1"/>
    <property type="molecule type" value="Genomic_DNA"/>
</dbReference>
<dbReference type="KEGG" id="clt:CM240_0175"/>
<protein>
    <recommendedName>
        <fullName evidence="3">DUF1292 domain-containing protein</fullName>
    </recommendedName>
</protein>
<name>W6RUQ4_9CLOT</name>
<dbReference type="PATRIC" id="fig|1216932.3.peg.156"/>
<dbReference type="RefSeq" id="WP_044035818.1">
    <property type="nucleotide sequence ID" value="NZ_HG917868.1"/>
</dbReference>
<evidence type="ECO:0008006" key="3">
    <source>
        <dbReference type="Google" id="ProtNLM"/>
    </source>
</evidence>
<proteinExistence type="predicted"/>
<organism evidence="1 2">
    <name type="scientific">Clostridium bornimense</name>
    <dbReference type="NCBI Taxonomy" id="1216932"/>
    <lineage>
        <taxon>Bacteria</taxon>
        <taxon>Bacillati</taxon>
        <taxon>Bacillota</taxon>
        <taxon>Clostridia</taxon>
        <taxon>Eubacteriales</taxon>
        <taxon>Clostridiaceae</taxon>
        <taxon>Clostridium</taxon>
    </lineage>
</organism>
<evidence type="ECO:0000313" key="2">
    <source>
        <dbReference type="Proteomes" id="UP000019426"/>
    </source>
</evidence>
<accession>W6RUQ4</accession>
<dbReference type="OrthoDB" id="1757219at2"/>
<gene>
    <name evidence="1" type="ORF">CM240_0175</name>
</gene>
<evidence type="ECO:0000313" key="1">
    <source>
        <dbReference type="EMBL" id="CDM67349.1"/>
    </source>
</evidence>
<sequence>MDKFDELVEKEKGLYSSLYLDVNDAIDKIEPFIDKSQLNKRFFFKNKELIREYLDILTAAEKDVESKGFFKKSSAKDTNLKLIESYKSKNSKTLKTLKQCTDCKCFSCIDTCEFDSCDSCINEGKIASCDKVRTSVAIFNNTYKLDLKNNNTNSIEYFNVLGIVQDIKNDKRYILMENINTGQKMVMYLSYTLKGQDYGEITNGEDFDYAIDSYENSLI</sequence>
<dbReference type="HOGENOM" id="CLU_1248827_0_0_9"/>
<dbReference type="eggNOG" id="ENOG5033W7R">
    <property type="taxonomic scope" value="Bacteria"/>
</dbReference>
<reference evidence="1 2" key="1">
    <citation type="submission" date="2013-11" db="EMBL/GenBank/DDBJ databases">
        <title>Complete genome sequence of Clostridum sp. M2/40.</title>
        <authorList>
            <person name="Wibberg D."/>
            <person name="Puehler A."/>
            <person name="Schlueter A."/>
        </authorList>
    </citation>
    <scope>NUCLEOTIDE SEQUENCE [LARGE SCALE GENOMIC DNA]</scope>
    <source>
        <strain evidence="2">M2/40</strain>
    </source>
</reference>
<dbReference type="STRING" id="1216932.CM240_0175"/>
<dbReference type="Proteomes" id="UP000019426">
    <property type="component" value="Chromosome M2/40_rep1"/>
</dbReference>
<dbReference type="AlphaFoldDB" id="W6RUQ4"/>
<keyword evidence="2" id="KW-1185">Reference proteome</keyword>